<evidence type="ECO:0000313" key="2">
    <source>
        <dbReference type="Proteomes" id="UP000051295"/>
    </source>
</evidence>
<dbReference type="Proteomes" id="UP000051295">
    <property type="component" value="Unassembled WGS sequence"/>
</dbReference>
<protein>
    <recommendedName>
        <fullName evidence="3">DUF2946 domain-containing protein</fullName>
    </recommendedName>
</protein>
<accession>A0A0T5NUI6</accession>
<reference evidence="1 2" key="1">
    <citation type="submission" date="2015-04" db="EMBL/GenBank/DDBJ databases">
        <title>The draft genome sequence of Roseovarius sp.R12b.</title>
        <authorList>
            <person name="Li G."/>
            <person name="Lai Q."/>
            <person name="Shao Z."/>
            <person name="Yan P."/>
        </authorList>
    </citation>
    <scope>NUCLEOTIDE SEQUENCE [LARGE SCALE GENOMIC DNA]</scope>
    <source>
        <strain evidence="1 2">R12B</strain>
    </source>
</reference>
<dbReference type="EMBL" id="LAXJ01000009">
    <property type="protein sequence ID" value="KRS12564.1"/>
    <property type="molecule type" value="Genomic_DNA"/>
</dbReference>
<keyword evidence="2" id="KW-1185">Reference proteome</keyword>
<evidence type="ECO:0000313" key="1">
    <source>
        <dbReference type="EMBL" id="KRS12564.1"/>
    </source>
</evidence>
<sequence length="127" mass="13169">MHMARDMTAICKAALTVLLALFIAIRVVAQPTILAAPEPGVMALCSGGQIVYVSMETGLPVKNDGETGLLADPCPFFGVTAFDLAVDQTRPTPLQLPGALALVQTHRSRPVPGAPVQNAARAPPLSA</sequence>
<dbReference type="PATRIC" id="fig|1641875.4.peg.4574"/>
<organism evidence="1 2">
    <name type="scientific">Roseovarius atlanticus</name>
    <dbReference type="NCBI Taxonomy" id="1641875"/>
    <lineage>
        <taxon>Bacteria</taxon>
        <taxon>Pseudomonadati</taxon>
        <taxon>Pseudomonadota</taxon>
        <taxon>Alphaproteobacteria</taxon>
        <taxon>Rhodobacterales</taxon>
        <taxon>Roseobacteraceae</taxon>
        <taxon>Roseovarius</taxon>
    </lineage>
</organism>
<gene>
    <name evidence="1" type="ORF">XM53_10760</name>
</gene>
<evidence type="ECO:0008006" key="3">
    <source>
        <dbReference type="Google" id="ProtNLM"/>
    </source>
</evidence>
<dbReference type="STRING" id="1641875.XM53_10760"/>
<dbReference type="OrthoDB" id="7745627at2"/>
<name>A0A0T5NUI6_9RHOB</name>
<comment type="caution">
    <text evidence="1">The sequence shown here is derived from an EMBL/GenBank/DDBJ whole genome shotgun (WGS) entry which is preliminary data.</text>
</comment>
<proteinExistence type="predicted"/>
<dbReference type="RefSeq" id="WP_057793152.1">
    <property type="nucleotide sequence ID" value="NZ_LAXJ01000009.1"/>
</dbReference>
<dbReference type="AlphaFoldDB" id="A0A0T5NUI6"/>